<name>A0A813PBD3_9BILA</name>
<dbReference type="OrthoDB" id="284184at2759"/>
<evidence type="ECO:0000313" key="5">
    <source>
        <dbReference type="EMBL" id="CAF0750265.1"/>
    </source>
</evidence>
<keyword evidence="8" id="KW-1185">Reference proteome</keyword>
<comment type="subcellular location">
    <subcellularLocation>
        <location evidence="1">Cytoplasm</location>
    </subcellularLocation>
</comment>
<evidence type="ECO:0000313" key="6">
    <source>
        <dbReference type="EMBL" id="CAF3493017.1"/>
    </source>
</evidence>
<evidence type="ECO:0000313" key="7">
    <source>
        <dbReference type="EMBL" id="CAF3529698.1"/>
    </source>
</evidence>
<dbReference type="EMBL" id="CAJNOK010000004">
    <property type="protein sequence ID" value="CAF0721554.1"/>
    <property type="molecule type" value="Genomic_DNA"/>
</dbReference>
<dbReference type="SUPFAM" id="SSF53474">
    <property type="entry name" value="alpha/beta-Hydrolases"/>
    <property type="match status" value="1"/>
</dbReference>
<evidence type="ECO:0000313" key="8">
    <source>
        <dbReference type="Proteomes" id="UP000663829"/>
    </source>
</evidence>
<dbReference type="AlphaFoldDB" id="A0A813PBD3"/>
<protein>
    <submittedName>
        <fullName evidence="5">Uncharacterized protein</fullName>
    </submittedName>
</protein>
<dbReference type="GO" id="GO:0005737">
    <property type="term" value="C:cytoplasm"/>
    <property type="evidence" value="ECO:0007669"/>
    <property type="project" value="UniProtKB-SubCell"/>
</dbReference>
<evidence type="ECO:0000256" key="3">
    <source>
        <dbReference type="SAM" id="Phobius"/>
    </source>
</evidence>
<dbReference type="Proteomes" id="UP000677228">
    <property type="component" value="Unassembled WGS sequence"/>
</dbReference>
<reference evidence="5" key="1">
    <citation type="submission" date="2021-02" db="EMBL/GenBank/DDBJ databases">
        <authorList>
            <person name="Nowell W R."/>
        </authorList>
    </citation>
    <scope>NUCLEOTIDE SEQUENCE</scope>
</reference>
<accession>A0A813PBD3</accession>
<dbReference type="Proteomes" id="UP000663829">
    <property type="component" value="Unassembled WGS sequence"/>
</dbReference>
<sequence>MIARSTFLKIALSGIFFFGIGVVALNFISYSKRQDNFQPPDDANAHFSSKDRDMNQIKSDLESNNKPETKLGTIPEFSVNGRTIQLGQTKDQNVFVRDCGKSPYSVLLLHGQSFTSKNWKDIGTIQYLCSWGYKAIAVDLPGYGNSSLPVIEEKFVVQWFTKLIRTLRLSHTVVVSPSMSGRFTIPYIMDSEKSLKPILDGFVPISPVYTEKYSKTDFTHVTIPTLIVYGENDTKFQSAIDTLKLIPNNTLLTIKNASHACYIDRPNDFHNGLRQFLYSIYRPHMIQQKLNRRLSSSLASIPLKRKKLKIND</sequence>
<proteinExistence type="predicted"/>
<keyword evidence="2" id="KW-0963">Cytoplasm</keyword>
<keyword evidence="3" id="KW-0812">Transmembrane</keyword>
<dbReference type="PANTHER" id="PTHR46197">
    <property type="entry name" value="PROTEIN ABHD14B-LIKE"/>
    <property type="match status" value="1"/>
</dbReference>
<feature type="transmembrane region" description="Helical" evidence="3">
    <location>
        <begin position="7"/>
        <end position="28"/>
    </location>
</feature>
<dbReference type="EMBL" id="CAJOBC010000064">
    <property type="protein sequence ID" value="CAF3529698.1"/>
    <property type="molecule type" value="Genomic_DNA"/>
</dbReference>
<evidence type="ECO:0000256" key="2">
    <source>
        <dbReference type="ARBA" id="ARBA00022490"/>
    </source>
</evidence>
<dbReference type="EMBL" id="CAJNOQ010000064">
    <property type="protein sequence ID" value="CAF0750265.1"/>
    <property type="molecule type" value="Genomic_DNA"/>
</dbReference>
<comment type="caution">
    <text evidence="5">The sequence shown here is derived from an EMBL/GenBank/DDBJ whole genome shotgun (WGS) entry which is preliminary data.</text>
</comment>
<dbReference type="InterPro" id="IPR029058">
    <property type="entry name" value="AB_hydrolase_fold"/>
</dbReference>
<evidence type="ECO:0000313" key="4">
    <source>
        <dbReference type="EMBL" id="CAF0721554.1"/>
    </source>
</evidence>
<dbReference type="Proteomes" id="UP000681722">
    <property type="component" value="Unassembled WGS sequence"/>
</dbReference>
<dbReference type="EMBL" id="CAJOBA010000004">
    <property type="protein sequence ID" value="CAF3493017.1"/>
    <property type="molecule type" value="Genomic_DNA"/>
</dbReference>
<evidence type="ECO:0000256" key="1">
    <source>
        <dbReference type="ARBA" id="ARBA00004496"/>
    </source>
</evidence>
<gene>
    <name evidence="5" type="ORF">GPM918_LOCUS788</name>
    <name evidence="4" type="ORF">OVA965_LOCUS81</name>
    <name evidence="7" type="ORF">SRO942_LOCUS789</name>
    <name evidence="6" type="ORF">TMI583_LOCUS81</name>
</gene>
<dbReference type="Gene3D" id="3.40.50.1820">
    <property type="entry name" value="alpha/beta hydrolase"/>
    <property type="match status" value="1"/>
</dbReference>
<dbReference type="PANTHER" id="PTHR46197:SF3">
    <property type="entry name" value="AB HYDROLASE-1 DOMAIN-CONTAINING PROTEIN"/>
    <property type="match status" value="1"/>
</dbReference>
<keyword evidence="3" id="KW-0472">Membrane</keyword>
<organism evidence="5 8">
    <name type="scientific">Didymodactylos carnosus</name>
    <dbReference type="NCBI Taxonomy" id="1234261"/>
    <lineage>
        <taxon>Eukaryota</taxon>
        <taxon>Metazoa</taxon>
        <taxon>Spiralia</taxon>
        <taxon>Gnathifera</taxon>
        <taxon>Rotifera</taxon>
        <taxon>Eurotatoria</taxon>
        <taxon>Bdelloidea</taxon>
        <taxon>Philodinida</taxon>
        <taxon>Philodinidae</taxon>
        <taxon>Didymodactylos</taxon>
    </lineage>
</organism>
<dbReference type="Proteomes" id="UP000682733">
    <property type="component" value="Unassembled WGS sequence"/>
</dbReference>
<keyword evidence="3" id="KW-1133">Transmembrane helix</keyword>